<evidence type="ECO:0000313" key="1">
    <source>
        <dbReference type="EMBL" id="MBX7490777.1"/>
    </source>
</evidence>
<organism evidence="1 2">
    <name type="scientific">Helicobacter turcicus</name>
    <dbReference type="NCBI Taxonomy" id="2867412"/>
    <lineage>
        <taxon>Bacteria</taxon>
        <taxon>Pseudomonadati</taxon>
        <taxon>Campylobacterota</taxon>
        <taxon>Epsilonproteobacteria</taxon>
        <taxon>Campylobacterales</taxon>
        <taxon>Helicobacteraceae</taxon>
        <taxon>Helicobacter</taxon>
    </lineage>
</organism>
<accession>A0ABS7JN00</accession>
<name>A0ABS7JN00_9HELI</name>
<proteinExistence type="predicted"/>
<keyword evidence="2" id="KW-1185">Reference proteome</keyword>
<dbReference type="EMBL" id="JAIGYQ010000005">
    <property type="protein sequence ID" value="MBX7490777.1"/>
    <property type="molecule type" value="Genomic_DNA"/>
</dbReference>
<sequence>MLATKVEIESALKALKECQKREGVTSCILCAHAQTCNQKEAFANKTQENLNQKQEALKACQKSMGLSSCGKCAKILECTIRNSYVSAVYLSMNKGNGGSFEF</sequence>
<evidence type="ECO:0000313" key="2">
    <source>
        <dbReference type="Proteomes" id="UP000700059"/>
    </source>
</evidence>
<protein>
    <submittedName>
        <fullName evidence="1">Uncharacterized protein</fullName>
    </submittedName>
</protein>
<comment type="caution">
    <text evidence="1">The sequence shown here is derived from an EMBL/GenBank/DDBJ whole genome shotgun (WGS) entry which is preliminary data.</text>
</comment>
<gene>
    <name evidence="1" type="ORF">K4G57_04770</name>
</gene>
<dbReference type="Proteomes" id="UP000700059">
    <property type="component" value="Unassembled WGS sequence"/>
</dbReference>
<dbReference type="RefSeq" id="WP_221532019.1">
    <property type="nucleotide sequence ID" value="NZ_JAIGYP010000005.1"/>
</dbReference>
<reference evidence="1 2" key="1">
    <citation type="submission" date="2021-08" db="EMBL/GenBank/DDBJ databases">
        <title>Helicobacter spp. isolated from feces of Anatolian Ground Squirrel (Spermophilus xanthoprymnus) in Turkey.</title>
        <authorList>
            <person name="Aydin F."/>
            <person name="Abay S."/>
            <person name="Kayman T."/>
            <person name="Karakaya E."/>
            <person name="Saticioglu I.B."/>
        </authorList>
    </citation>
    <scope>NUCLEOTIDE SEQUENCE [LARGE SCALE GENOMIC DNA]</scope>
    <source>
        <strain evidence="1 2">Faydin-H70</strain>
    </source>
</reference>